<gene>
    <name evidence="1" type="ORF">Ctma_0914</name>
</gene>
<protein>
    <submittedName>
        <fullName evidence="1">Uncharacterized protein</fullName>
    </submittedName>
</protein>
<reference evidence="1" key="1">
    <citation type="submission" date="2023-10" db="EMBL/GenBank/DDBJ databases">
        <title>The first scallop-associated chemosynthetic bacterial symbiont.</title>
        <authorList>
            <person name="Lin Y.-T."/>
            <person name="Sun J."/>
            <person name="Ip J.C.-H."/>
            <person name="He X."/>
            <person name="Gao Z.-M."/>
            <person name="Perez M."/>
            <person name="Xu T."/>
            <person name="Qian P.-Y."/>
            <person name="Qiu J.-W."/>
        </authorList>
    </citation>
    <scope>NUCLEOTIDE SEQUENCE</scope>
    <source>
        <strain evidence="1">Gill1</strain>
    </source>
</reference>
<organism evidence="1">
    <name type="scientific">Catillopecten margaritatus gill symbiont</name>
    <dbReference type="NCBI Taxonomy" id="3083288"/>
    <lineage>
        <taxon>Bacteria</taxon>
        <taxon>Pseudomonadati</taxon>
        <taxon>Pseudomonadota</taxon>
        <taxon>Gammaproteobacteria</taxon>
        <taxon>sulfur-oxidizing symbionts</taxon>
    </lineage>
</organism>
<dbReference type="EMBL" id="CP138327">
    <property type="protein sequence ID" value="WXU00203.1"/>
    <property type="molecule type" value="Genomic_DNA"/>
</dbReference>
<proteinExistence type="predicted"/>
<dbReference type="SUPFAM" id="SSF48371">
    <property type="entry name" value="ARM repeat"/>
    <property type="match status" value="1"/>
</dbReference>
<accession>A0AAU6PHG5</accession>
<dbReference type="InterPro" id="IPR016024">
    <property type="entry name" value="ARM-type_fold"/>
</dbReference>
<sequence>MSNIKQQILDIRKSDDFLKKLYKIFFQEYDNSKVFYQAVASLHNSNEIDFTEEILRLFNNDHSFFNAKSMFEEILPDLDIPVQKSMDCIKHIFQESGDDLSAGTVFSSFEKYCEKDEDRVEEALQIINYDISRCNFIPPIIRAGSKFDLDKYVIIAIDFTKHNDVNLCKEAIYSLGQLQYENHPVVLNQVFQVIKNIIETTESCDILSVSIGVIFTLSTFNDTLENKAMQLIEIALKNADDNILHSASRLCFYKSEKMPIKLFGILLDALENVNSKYQGTINNIGYGLQYLLEDNQGDMVVNYLEQTLIKNPGLSIKSFDDVLRDLKQKYQPILNQIITKWLISGNINLCKAVMDIIGFFHGENIILSADLNQLKTQDSAIHLFVIKKAIGWLFYYQTSAVSFIVSMVEILDKDNLKIVEELLFDPLIVSYSKEIIDCLKSIDKPKAKTKKIILNLSKRLEKYHNDLDSAWDIKELQPSEEQKESYHRYHNRLMSKAMNESKKDSVFLSLVNEFTVLYGRRSVTYHPELGSNPKDIRQEMTFQKSEFSVTIPSLEFIDPHGLDYMLRVFRSEQLTK</sequence>
<name>A0AAU6PHG5_9GAMM</name>
<evidence type="ECO:0000313" key="1">
    <source>
        <dbReference type="EMBL" id="WXU00203.1"/>
    </source>
</evidence>
<dbReference type="AlphaFoldDB" id="A0AAU6PHG5"/>